<keyword evidence="2" id="KW-1185">Reference proteome</keyword>
<name>A0A6M1T283_9BACT</name>
<evidence type="ECO:0000313" key="1">
    <source>
        <dbReference type="EMBL" id="NGP88117.1"/>
    </source>
</evidence>
<dbReference type="Proteomes" id="UP000479132">
    <property type="component" value="Unassembled WGS sequence"/>
</dbReference>
<organism evidence="1 2">
    <name type="scientific">Fodinibius halophilus</name>
    <dbReference type="NCBI Taxonomy" id="1736908"/>
    <lineage>
        <taxon>Bacteria</taxon>
        <taxon>Pseudomonadati</taxon>
        <taxon>Balneolota</taxon>
        <taxon>Balneolia</taxon>
        <taxon>Balneolales</taxon>
        <taxon>Balneolaceae</taxon>
        <taxon>Fodinibius</taxon>
    </lineage>
</organism>
<dbReference type="RefSeq" id="WP_165267517.1">
    <property type="nucleotide sequence ID" value="NZ_JAALLS010000007.1"/>
</dbReference>
<dbReference type="AlphaFoldDB" id="A0A6M1T283"/>
<gene>
    <name evidence="1" type="ORF">G3569_07105</name>
</gene>
<protein>
    <submittedName>
        <fullName evidence="1">Uncharacterized protein</fullName>
    </submittedName>
</protein>
<dbReference type="EMBL" id="JAALLS010000007">
    <property type="protein sequence ID" value="NGP88117.1"/>
    <property type="molecule type" value="Genomic_DNA"/>
</dbReference>
<proteinExistence type="predicted"/>
<reference evidence="1 2" key="1">
    <citation type="submission" date="2020-02" db="EMBL/GenBank/DDBJ databases">
        <title>Aliifodinibius halophilus 2W32, complete genome.</title>
        <authorList>
            <person name="Li Y."/>
            <person name="Wu S."/>
        </authorList>
    </citation>
    <scope>NUCLEOTIDE SEQUENCE [LARGE SCALE GENOMIC DNA]</scope>
    <source>
        <strain evidence="1 2">2W32</strain>
    </source>
</reference>
<sequence length="107" mass="11704">MLKHRLKITVGFFLLMLMGIGLTISTLHSHHDLDLHNSADFADTGQCLTADSTVCPICAHLVDVEPLNYYQSANTLLKTDHNILLADSNKSSVTIFANKGRSPPITV</sequence>
<accession>A0A6M1T283</accession>
<comment type="caution">
    <text evidence="1">The sequence shown here is derived from an EMBL/GenBank/DDBJ whole genome shotgun (WGS) entry which is preliminary data.</text>
</comment>
<evidence type="ECO:0000313" key="2">
    <source>
        <dbReference type="Proteomes" id="UP000479132"/>
    </source>
</evidence>